<dbReference type="Proteomes" id="UP000315369">
    <property type="component" value="Unassembled WGS sequence"/>
</dbReference>
<reference evidence="2 3" key="1">
    <citation type="submission" date="2019-06" db="EMBL/GenBank/DDBJ databases">
        <authorList>
            <person name="Livingstone P."/>
            <person name="Whitworth D."/>
        </authorList>
    </citation>
    <scope>NUCLEOTIDE SEQUENCE [LARGE SCALE GENOMIC DNA]</scope>
    <source>
        <strain evidence="2 3">AM401</strain>
    </source>
</reference>
<organism evidence="2 3">
    <name type="scientific">Myxococcus llanfairpwllgwyngyllgogerychwyrndrobwllllantysiliogogogochensis</name>
    <dbReference type="NCBI Taxonomy" id="2590453"/>
    <lineage>
        <taxon>Bacteria</taxon>
        <taxon>Pseudomonadati</taxon>
        <taxon>Myxococcota</taxon>
        <taxon>Myxococcia</taxon>
        <taxon>Myxococcales</taxon>
        <taxon>Cystobacterineae</taxon>
        <taxon>Myxococcaceae</taxon>
        <taxon>Myxococcus</taxon>
    </lineage>
</organism>
<evidence type="ECO:0000259" key="1">
    <source>
        <dbReference type="Pfam" id="PF01370"/>
    </source>
</evidence>
<sequence length="335" mass="36712">MDGKVALFGASGVIGQSVANALKAQGRAYRVVGRSKASLQAEFGTDPLAEIVTWNPEDPASVRAAAHGVDTLVYMVGVNYWQFHLHPVLMRKTLDGAIAEGVKQVVLIGTVYPYGLPRTTPVKDDHPREPNSFKGRMRKEQEDLLLAEHAAGTIRGTILRLPDFYGPGVELSFLYRAFVAAVDGNRAQLIGPIDSPHEFIYVPDVGPVVTKLMDEPRAYGRSWNLAGAGVTSQRKLVEETYRQVGRPTKVMTMGKGMIRLVGLFDPFMRELVEMHYLHTQPVLMDDSELRHLLGDVPRTPYAEGIRQTLAALKQRRAAAAVSPAPAATGRPRPTP</sequence>
<feature type="domain" description="NAD-dependent epimerase/dehydratase" evidence="1">
    <location>
        <begin position="7"/>
        <end position="225"/>
    </location>
</feature>
<dbReference type="Pfam" id="PF01370">
    <property type="entry name" value="Epimerase"/>
    <property type="match status" value="1"/>
</dbReference>
<dbReference type="EMBL" id="VIFM01000136">
    <property type="protein sequence ID" value="TQF12520.1"/>
    <property type="molecule type" value="Genomic_DNA"/>
</dbReference>
<comment type="caution">
    <text evidence="2">The sequence shown here is derived from an EMBL/GenBank/DDBJ whole genome shotgun (WGS) entry which is preliminary data.</text>
</comment>
<proteinExistence type="predicted"/>
<name>A0A540WUB2_9BACT</name>
<dbReference type="GO" id="GO:0005737">
    <property type="term" value="C:cytoplasm"/>
    <property type="evidence" value="ECO:0007669"/>
    <property type="project" value="TreeGrafter"/>
</dbReference>
<accession>A0A540WUB2</accession>
<dbReference type="InterPro" id="IPR036291">
    <property type="entry name" value="NAD(P)-bd_dom_sf"/>
</dbReference>
<gene>
    <name evidence="2" type="ORF">FJV41_28650</name>
</gene>
<dbReference type="InterPro" id="IPR051783">
    <property type="entry name" value="NAD(P)-dependent_oxidoreduct"/>
</dbReference>
<dbReference type="PANTHER" id="PTHR48079:SF6">
    <property type="entry name" value="NAD(P)-BINDING DOMAIN-CONTAINING PROTEIN-RELATED"/>
    <property type="match status" value="1"/>
</dbReference>
<evidence type="ECO:0000313" key="2">
    <source>
        <dbReference type="EMBL" id="TQF12520.1"/>
    </source>
</evidence>
<dbReference type="InterPro" id="IPR001509">
    <property type="entry name" value="Epimerase_deHydtase"/>
</dbReference>
<dbReference type="Gene3D" id="3.40.50.720">
    <property type="entry name" value="NAD(P)-binding Rossmann-like Domain"/>
    <property type="match status" value="1"/>
</dbReference>
<evidence type="ECO:0000313" key="3">
    <source>
        <dbReference type="Proteomes" id="UP000315369"/>
    </source>
</evidence>
<dbReference type="PANTHER" id="PTHR48079">
    <property type="entry name" value="PROTEIN YEEZ"/>
    <property type="match status" value="1"/>
</dbReference>
<keyword evidence="3" id="KW-1185">Reference proteome</keyword>
<dbReference type="AlphaFoldDB" id="A0A540WUB2"/>
<dbReference type="SUPFAM" id="SSF51735">
    <property type="entry name" value="NAD(P)-binding Rossmann-fold domains"/>
    <property type="match status" value="1"/>
</dbReference>
<dbReference type="OrthoDB" id="112777at2"/>
<dbReference type="GO" id="GO:0004029">
    <property type="term" value="F:aldehyde dehydrogenase (NAD+) activity"/>
    <property type="evidence" value="ECO:0007669"/>
    <property type="project" value="TreeGrafter"/>
</dbReference>
<protein>
    <submittedName>
        <fullName evidence="2">NAD-dependent epimerase/dehydratase family protein</fullName>
    </submittedName>
</protein>